<dbReference type="EMBL" id="CAFZ01000401">
    <property type="protein sequence ID" value="CCA75130.1"/>
    <property type="molecule type" value="Genomic_DNA"/>
</dbReference>
<keyword evidence="1" id="KW-0472">Membrane</keyword>
<protein>
    <submittedName>
        <fullName evidence="2">Uncharacterized protein</fullName>
    </submittedName>
</protein>
<dbReference type="Proteomes" id="UP000007148">
    <property type="component" value="Unassembled WGS sequence"/>
</dbReference>
<accession>G4TUY7</accession>
<dbReference type="OrthoDB" id="3267940at2759"/>
<keyword evidence="3" id="KW-1185">Reference proteome</keyword>
<gene>
    <name evidence="2" type="ORF">PIIN_09114</name>
</gene>
<comment type="caution">
    <text evidence="2">The sequence shown here is derived from an EMBL/GenBank/DDBJ whole genome shotgun (WGS) entry which is preliminary data.</text>
</comment>
<dbReference type="AlphaFoldDB" id="G4TUY7"/>
<reference evidence="2 3" key="1">
    <citation type="journal article" date="2011" name="PLoS Pathog.">
        <title>Endophytic Life Strategies Decoded by Genome and Transcriptome Analyses of the Mutualistic Root Symbiont Piriformospora indica.</title>
        <authorList>
            <person name="Zuccaro A."/>
            <person name="Lahrmann U."/>
            <person name="Guldener U."/>
            <person name="Langen G."/>
            <person name="Pfiffi S."/>
            <person name="Biedenkopf D."/>
            <person name="Wong P."/>
            <person name="Samans B."/>
            <person name="Grimm C."/>
            <person name="Basiewicz M."/>
            <person name="Murat C."/>
            <person name="Martin F."/>
            <person name="Kogel K.H."/>
        </authorList>
    </citation>
    <scope>NUCLEOTIDE SEQUENCE [LARGE SCALE GENOMIC DNA]</scope>
    <source>
        <strain evidence="2 3">DSM 11827</strain>
    </source>
</reference>
<proteinExistence type="predicted"/>
<evidence type="ECO:0000313" key="2">
    <source>
        <dbReference type="EMBL" id="CCA75130.1"/>
    </source>
</evidence>
<dbReference type="HOGENOM" id="CLU_553381_0_0_1"/>
<name>G4TUY7_SERID</name>
<keyword evidence="1" id="KW-0812">Transmembrane</keyword>
<dbReference type="InParanoid" id="G4TUY7"/>
<sequence length="459" mass="51601">MALQSRQASSKSHLFIIFIVLIVLFGPLPVQYALNILSERVSTILEERGVFFQQRPRILWSLSPPTIGLADLEFRIQQEPSLLANIRIEKLVYTFESTLLSQRNTTVALDSNDTDSGPFYTRFARISWNNATINVQNPHPQPHFHVEDGRLSLLLATNRTSVFNLLSAKQLSGSKSFLFHLSLPSITISTHSVTSIPITVSHPIITRLETLFPSILNTFTRSPIPDSDGSRIISPPHLSVFAPSLVLPSFYRAILGLKSRVDARIEASQSKELNVYRVPTQLPSMAAIITTGRQRRRHLQHISVQIVDESNMRQCSSVRLLDVNLTEIRGRDEDGRGGCCSLHMHHITSGSLSPNNNQYSDTDSDGRENLVGDRPLTWQSIKTLVLQPGYLISFTLRLIWATRSGPLDPCHLRDIFHYQIDKIEIVDKTPYSNSRVTNVLGFAHQRALNVFEDALSLVL</sequence>
<keyword evidence="1" id="KW-1133">Transmembrane helix</keyword>
<evidence type="ECO:0000256" key="1">
    <source>
        <dbReference type="SAM" id="Phobius"/>
    </source>
</evidence>
<evidence type="ECO:0000313" key="3">
    <source>
        <dbReference type="Proteomes" id="UP000007148"/>
    </source>
</evidence>
<organism evidence="2 3">
    <name type="scientific">Serendipita indica (strain DSM 11827)</name>
    <name type="common">Root endophyte fungus</name>
    <name type="synonym">Piriformospora indica</name>
    <dbReference type="NCBI Taxonomy" id="1109443"/>
    <lineage>
        <taxon>Eukaryota</taxon>
        <taxon>Fungi</taxon>
        <taxon>Dikarya</taxon>
        <taxon>Basidiomycota</taxon>
        <taxon>Agaricomycotina</taxon>
        <taxon>Agaricomycetes</taxon>
        <taxon>Sebacinales</taxon>
        <taxon>Serendipitaceae</taxon>
        <taxon>Serendipita</taxon>
    </lineage>
</organism>
<feature type="transmembrane region" description="Helical" evidence="1">
    <location>
        <begin position="12"/>
        <end position="34"/>
    </location>
</feature>